<dbReference type="RefSeq" id="WP_115980655.1">
    <property type="nucleotide sequence ID" value="NZ_JAVDQS010000002.1"/>
</dbReference>
<keyword evidence="2" id="KW-1185">Reference proteome</keyword>
<dbReference type="PROSITE" id="PS51257">
    <property type="entry name" value="PROKAR_LIPOPROTEIN"/>
    <property type="match status" value="1"/>
</dbReference>
<evidence type="ECO:0000313" key="1">
    <source>
        <dbReference type="EMBL" id="MDR6403970.1"/>
    </source>
</evidence>
<name>A0ABU1LBH0_9FLAO</name>
<accession>A0ABU1LBH0</accession>
<proteinExistence type="predicted"/>
<dbReference type="Proteomes" id="UP001184853">
    <property type="component" value="Unassembled WGS sequence"/>
</dbReference>
<organism evidence="1 2">
    <name type="scientific">Chryseobacterium geocarposphaerae</name>
    <dbReference type="NCBI Taxonomy" id="1416776"/>
    <lineage>
        <taxon>Bacteria</taxon>
        <taxon>Pseudomonadati</taxon>
        <taxon>Bacteroidota</taxon>
        <taxon>Flavobacteriia</taxon>
        <taxon>Flavobacteriales</taxon>
        <taxon>Weeksellaceae</taxon>
        <taxon>Chryseobacterium group</taxon>
        <taxon>Chryseobacterium</taxon>
    </lineage>
</organism>
<protein>
    <recommendedName>
        <fullName evidence="3">DKNYY family protein</fullName>
    </recommendedName>
</protein>
<gene>
    <name evidence="1" type="ORF">J2781_000885</name>
</gene>
<dbReference type="Gene3D" id="3.90.930.1">
    <property type="match status" value="1"/>
</dbReference>
<evidence type="ECO:0000313" key="2">
    <source>
        <dbReference type="Proteomes" id="UP001184853"/>
    </source>
</evidence>
<reference evidence="1 2" key="1">
    <citation type="submission" date="2023-07" db="EMBL/GenBank/DDBJ databases">
        <title>Sorghum-associated microbial communities from plants grown in Nebraska, USA.</title>
        <authorList>
            <person name="Schachtman D."/>
        </authorList>
    </citation>
    <scope>NUCLEOTIDE SEQUENCE [LARGE SCALE GENOMIC DNA]</scope>
    <source>
        <strain evidence="1 2">DS1709</strain>
    </source>
</reference>
<sequence length="184" mass="21766">MEKITLIFLSAIFFFQSCKKQDSKQDYIEITKEKSGTTTKATYKKRRLITSEVFNESGKLDSKYIYNKGTVIKMYQYFPDQKVSSYSYLNKAPNHFTTTIYFRNGKIACEGEGDYFKSKNLYLRRGPWIFYTKSGKPYSIYTFSHDKKKEYIKGEMLFDTIKKKITKDVIYDPPFLYGKKILIL</sequence>
<dbReference type="EMBL" id="JAVDQS010000002">
    <property type="protein sequence ID" value="MDR6403970.1"/>
    <property type="molecule type" value="Genomic_DNA"/>
</dbReference>
<evidence type="ECO:0008006" key="3">
    <source>
        <dbReference type="Google" id="ProtNLM"/>
    </source>
</evidence>
<comment type="caution">
    <text evidence="1">The sequence shown here is derived from an EMBL/GenBank/DDBJ whole genome shotgun (WGS) entry which is preliminary data.</text>
</comment>